<evidence type="ECO:0000313" key="12">
    <source>
        <dbReference type="Proteomes" id="UP000011885"/>
    </source>
</evidence>
<dbReference type="Pfam" id="PF02107">
    <property type="entry name" value="FlgH"/>
    <property type="match status" value="1"/>
</dbReference>
<dbReference type="PATRIC" id="fig|1263870.3.peg.5046"/>
<keyword evidence="12" id="KW-1185">Reference proteome</keyword>
<protein>
    <submittedName>
        <fullName evidence="11">Flagellar L-ring protein FlgH</fullName>
    </submittedName>
</protein>
<dbReference type="GO" id="GO:0009427">
    <property type="term" value="C:bacterial-type flagellum basal body, distal rod, L ring"/>
    <property type="evidence" value="ECO:0007669"/>
    <property type="project" value="InterPro"/>
</dbReference>
<sequence>MKHVVRIALLVSTAVCLANATDVAAQNSSLLHAAAPEMVPAPYATAQPASGVGRAAGDPTNSPNGGDVVPPEYAGAQAPRANGPMPGDSVGFNPTVNLKGVSWTYQQAPPLRQFRVQDIVTIRVDEITRMQAEGESEKRRNSVFSAVLSDWIKLTMSGLIPDPQEDGDPTVAASSQSNFRAEASIESRESLTFNIAARIVDIRPNGNLVLEARKTFRQNDNLWETSLSGICRVDDIGPDNVVLSKDLIDLEILREGRGQLRDGYQRGWFQKAMDRIKPF</sequence>
<name>M5UCS0_9BACT</name>
<feature type="signal peptide" evidence="10">
    <location>
        <begin position="1"/>
        <end position="20"/>
    </location>
</feature>
<dbReference type="GO" id="GO:0071973">
    <property type="term" value="P:bacterial-type flagellum-dependent cell motility"/>
    <property type="evidence" value="ECO:0007669"/>
    <property type="project" value="InterPro"/>
</dbReference>
<evidence type="ECO:0000256" key="1">
    <source>
        <dbReference type="ARBA" id="ARBA00002591"/>
    </source>
</evidence>
<keyword evidence="11" id="KW-0969">Cilium</keyword>
<feature type="chain" id="PRO_5004073065" evidence="10">
    <location>
        <begin position="21"/>
        <end position="279"/>
    </location>
</feature>
<organism evidence="11 12">
    <name type="scientific">Rhodopirellula sallentina SM41</name>
    <dbReference type="NCBI Taxonomy" id="1263870"/>
    <lineage>
        <taxon>Bacteria</taxon>
        <taxon>Pseudomonadati</taxon>
        <taxon>Planctomycetota</taxon>
        <taxon>Planctomycetia</taxon>
        <taxon>Pirellulales</taxon>
        <taxon>Pirellulaceae</taxon>
        <taxon>Rhodopirellula</taxon>
    </lineage>
</organism>
<feature type="region of interest" description="Disordered" evidence="9">
    <location>
        <begin position="49"/>
        <end position="91"/>
    </location>
</feature>
<keyword evidence="8" id="KW-0998">Cell outer membrane</keyword>
<comment type="similarity">
    <text evidence="4">Belongs to the FlgH family.</text>
</comment>
<keyword evidence="7" id="KW-0975">Bacterial flagellum</keyword>
<keyword evidence="11" id="KW-0282">Flagellum</keyword>
<dbReference type="OrthoDB" id="252240at2"/>
<reference evidence="11 12" key="1">
    <citation type="journal article" date="2013" name="Mar. Genomics">
        <title>Expression of sulfatases in Rhodopirellula baltica and the diversity of sulfatases in the genus Rhodopirellula.</title>
        <authorList>
            <person name="Wegner C.E."/>
            <person name="Richter-Heitmann T."/>
            <person name="Klindworth A."/>
            <person name="Klockow C."/>
            <person name="Richter M."/>
            <person name="Achstetter T."/>
            <person name="Glockner F.O."/>
            <person name="Harder J."/>
        </authorList>
    </citation>
    <scope>NUCLEOTIDE SEQUENCE [LARGE SCALE GENOMIC DNA]</scope>
    <source>
        <strain evidence="11 12">SM41</strain>
    </source>
</reference>
<dbReference type="RefSeq" id="WP_008684002.1">
    <property type="nucleotide sequence ID" value="NZ_ANOH01000328.1"/>
</dbReference>
<keyword evidence="6" id="KW-0472">Membrane</keyword>
<evidence type="ECO:0000256" key="8">
    <source>
        <dbReference type="ARBA" id="ARBA00023237"/>
    </source>
</evidence>
<evidence type="ECO:0000256" key="5">
    <source>
        <dbReference type="ARBA" id="ARBA00022729"/>
    </source>
</evidence>
<evidence type="ECO:0000256" key="9">
    <source>
        <dbReference type="SAM" id="MobiDB-lite"/>
    </source>
</evidence>
<dbReference type="PANTHER" id="PTHR34933">
    <property type="entry name" value="FLAGELLAR L-RING PROTEIN"/>
    <property type="match status" value="1"/>
</dbReference>
<dbReference type="InterPro" id="IPR000527">
    <property type="entry name" value="Flag_Lring"/>
</dbReference>
<dbReference type="EMBL" id="ANOH01000328">
    <property type="protein sequence ID" value="EMI53798.1"/>
    <property type="molecule type" value="Genomic_DNA"/>
</dbReference>
<keyword evidence="11" id="KW-0966">Cell projection</keyword>
<dbReference type="PRINTS" id="PR01008">
    <property type="entry name" value="FLGLRINGFLGH"/>
</dbReference>
<evidence type="ECO:0000256" key="3">
    <source>
        <dbReference type="ARBA" id="ARBA00004442"/>
    </source>
</evidence>
<evidence type="ECO:0000256" key="6">
    <source>
        <dbReference type="ARBA" id="ARBA00023136"/>
    </source>
</evidence>
<dbReference type="GO" id="GO:0003774">
    <property type="term" value="F:cytoskeletal motor activity"/>
    <property type="evidence" value="ECO:0007669"/>
    <property type="project" value="InterPro"/>
</dbReference>
<evidence type="ECO:0000256" key="4">
    <source>
        <dbReference type="ARBA" id="ARBA00006929"/>
    </source>
</evidence>
<dbReference type="GO" id="GO:0009279">
    <property type="term" value="C:cell outer membrane"/>
    <property type="evidence" value="ECO:0007669"/>
    <property type="project" value="UniProtKB-SubCell"/>
</dbReference>
<gene>
    <name evidence="11" type="ORF">RSSM_04770</name>
</gene>
<evidence type="ECO:0000313" key="11">
    <source>
        <dbReference type="EMBL" id="EMI53798.1"/>
    </source>
</evidence>
<dbReference type="Proteomes" id="UP000011885">
    <property type="component" value="Unassembled WGS sequence"/>
</dbReference>
<evidence type="ECO:0000256" key="10">
    <source>
        <dbReference type="SAM" id="SignalP"/>
    </source>
</evidence>
<keyword evidence="5 10" id="KW-0732">Signal</keyword>
<dbReference type="AlphaFoldDB" id="M5UCS0"/>
<dbReference type="PANTHER" id="PTHR34933:SF1">
    <property type="entry name" value="FLAGELLAR L-RING PROTEIN"/>
    <property type="match status" value="1"/>
</dbReference>
<comment type="subcellular location">
    <subcellularLocation>
        <location evidence="2">Bacterial flagellum basal body</location>
    </subcellularLocation>
    <subcellularLocation>
        <location evidence="3">Cell outer membrane</location>
    </subcellularLocation>
</comment>
<proteinExistence type="inferred from homology"/>
<comment type="function">
    <text evidence="1">Assembles around the rod to form the L-ring and probably protects the motor/basal body from shearing forces during rotation.</text>
</comment>
<evidence type="ECO:0000256" key="2">
    <source>
        <dbReference type="ARBA" id="ARBA00004117"/>
    </source>
</evidence>
<accession>M5UCS0</accession>
<evidence type="ECO:0000256" key="7">
    <source>
        <dbReference type="ARBA" id="ARBA00023143"/>
    </source>
</evidence>
<comment type="caution">
    <text evidence="11">The sequence shown here is derived from an EMBL/GenBank/DDBJ whole genome shotgun (WGS) entry which is preliminary data.</text>
</comment>